<reference evidence="8 9" key="1">
    <citation type="submission" date="2019-03" db="EMBL/GenBank/DDBJ databases">
        <title>Genomic Encyclopedia of Archaeal and Bacterial Type Strains, Phase II (KMG-II): from individual species to whole genera.</title>
        <authorList>
            <person name="Goeker M."/>
        </authorList>
    </citation>
    <scope>NUCLEOTIDE SEQUENCE [LARGE SCALE GENOMIC DNA]</scope>
    <source>
        <strain evidence="8 9">RL-C</strain>
    </source>
</reference>
<keyword evidence="9" id="KW-1185">Reference proteome</keyword>
<dbReference type="CDD" id="cd08977">
    <property type="entry name" value="SusD"/>
    <property type="match status" value="1"/>
</dbReference>
<evidence type="ECO:0000313" key="8">
    <source>
        <dbReference type="EMBL" id="TCN64705.1"/>
    </source>
</evidence>
<dbReference type="Gene3D" id="1.25.40.390">
    <property type="match status" value="1"/>
</dbReference>
<dbReference type="InterPro" id="IPR033985">
    <property type="entry name" value="SusD-like_N"/>
</dbReference>
<name>A0A4R2EA39_9BACT</name>
<evidence type="ECO:0000256" key="4">
    <source>
        <dbReference type="ARBA" id="ARBA00023136"/>
    </source>
</evidence>
<comment type="similarity">
    <text evidence="2">Belongs to the SusD family.</text>
</comment>
<dbReference type="AlphaFoldDB" id="A0A4R2EA39"/>
<dbReference type="Gene3D" id="1.25.40.10">
    <property type="entry name" value="Tetratricopeptide repeat domain"/>
    <property type="match status" value="1"/>
</dbReference>
<dbReference type="InterPro" id="IPR011990">
    <property type="entry name" value="TPR-like_helical_dom_sf"/>
</dbReference>
<dbReference type="InterPro" id="IPR012944">
    <property type="entry name" value="SusD_RagB_dom"/>
</dbReference>
<keyword evidence="3" id="KW-0732">Signal</keyword>
<keyword evidence="4" id="KW-0472">Membrane</keyword>
<dbReference type="Proteomes" id="UP000294830">
    <property type="component" value="Unassembled WGS sequence"/>
</dbReference>
<dbReference type="SUPFAM" id="SSF48452">
    <property type="entry name" value="TPR-like"/>
    <property type="match status" value="1"/>
</dbReference>
<proteinExistence type="inferred from homology"/>
<evidence type="ECO:0000313" key="9">
    <source>
        <dbReference type="Proteomes" id="UP000294830"/>
    </source>
</evidence>
<protein>
    <submittedName>
        <fullName evidence="8">Putative outer membrane starch-binding protein</fullName>
    </submittedName>
</protein>
<comment type="subcellular location">
    <subcellularLocation>
        <location evidence="1">Cell outer membrane</location>
    </subcellularLocation>
</comment>
<evidence type="ECO:0000259" key="6">
    <source>
        <dbReference type="Pfam" id="PF07980"/>
    </source>
</evidence>
<evidence type="ECO:0000256" key="5">
    <source>
        <dbReference type="ARBA" id="ARBA00023237"/>
    </source>
</evidence>
<evidence type="ECO:0000256" key="3">
    <source>
        <dbReference type="ARBA" id="ARBA00022729"/>
    </source>
</evidence>
<feature type="domain" description="SusD-like N-terminal" evidence="7">
    <location>
        <begin position="104"/>
        <end position="233"/>
    </location>
</feature>
<sequence>MLIAVVFGITSCTKDLDVKPIDPDDVTAEVVYSKPEGYSQGLAKIYGLFSLTGDGIKGDISGDEGFSGFLRVYWNIQELTSDNAKCAWGDAGIDQLNFGQLSPENQFVYYMYYRVMLSATFMNEYLRQTTEDKVKGRGLGNIWPDVQKYRAEVRFLRAYIYWVGLDLFGNIPVVTEADQIGAGLPIQKTQKEVFDFVEKELLEVQNELAAPNSNAYGRVDKAAAWTLLAKLYLNAETYIKEKHYTDAYTYAKKVITESSYKLQNNYAYNFLADNDVNKSEIIWPIASDGTRTQSFANLTFIMNSSTNGGDAAWKSAIGLQGGWNGNRGTAKLAELFGITDKASLESCPDKRAMFRMLDDIKMNDWKTFVQGVGIMKFKNITSTGAVGSDPTGTFPDTDFPMLRLADVYLMYAEAAVRGGGDVDATVPFVNDIRKRAFGDENHNVAKADLTLDFILAERGRELYYEATRRTDLVRFGKFTSADYLWPWKGGAKDGKATDVKYNLLPLPYQEVGSNPNMKQNPGY</sequence>
<gene>
    <name evidence="8" type="ORF">CLV25_11232</name>
</gene>
<organism evidence="8 9">
    <name type="scientific">Acetobacteroides hydrogenigenes</name>
    <dbReference type="NCBI Taxonomy" id="979970"/>
    <lineage>
        <taxon>Bacteria</taxon>
        <taxon>Pseudomonadati</taxon>
        <taxon>Bacteroidota</taxon>
        <taxon>Bacteroidia</taxon>
        <taxon>Bacteroidales</taxon>
        <taxon>Rikenellaceae</taxon>
        <taxon>Acetobacteroides</taxon>
    </lineage>
</organism>
<dbReference type="Pfam" id="PF14322">
    <property type="entry name" value="SusD-like_3"/>
    <property type="match status" value="1"/>
</dbReference>
<evidence type="ECO:0000256" key="1">
    <source>
        <dbReference type="ARBA" id="ARBA00004442"/>
    </source>
</evidence>
<dbReference type="Pfam" id="PF07980">
    <property type="entry name" value="SusD_RagB"/>
    <property type="match status" value="1"/>
</dbReference>
<keyword evidence="5" id="KW-0998">Cell outer membrane</keyword>
<evidence type="ECO:0000259" key="7">
    <source>
        <dbReference type="Pfam" id="PF14322"/>
    </source>
</evidence>
<evidence type="ECO:0000256" key="2">
    <source>
        <dbReference type="ARBA" id="ARBA00006275"/>
    </source>
</evidence>
<comment type="caution">
    <text evidence="8">The sequence shown here is derived from an EMBL/GenBank/DDBJ whole genome shotgun (WGS) entry which is preliminary data.</text>
</comment>
<dbReference type="Gene3D" id="1.10.3780.10">
    <property type="entry name" value="SusD-like"/>
    <property type="match status" value="1"/>
</dbReference>
<feature type="domain" description="RagB/SusD" evidence="6">
    <location>
        <begin position="363"/>
        <end position="523"/>
    </location>
</feature>
<accession>A0A4R2EA39</accession>
<dbReference type="EMBL" id="SLWB01000012">
    <property type="protein sequence ID" value="TCN64705.1"/>
    <property type="molecule type" value="Genomic_DNA"/>
</dbReference>
<dbReference type="GO" id="GO:0009279">
    <property type="term" value="C:cell outer membrane"/>
    <property type="evidence" value="ECO:0007669"/>
    <property type="project" value="UniProtKB-SubCell"/>
</dbReference>